<gene>
    <name evidence="7" type="ORF">MAM1_0363d10049</name>
</gene>
<dbReference type="PANTHER" id="PTHR12841:SF6">
    <property type="entry name" value="PROTEIN UNC-50 HOMOLOG"/>
    <property type="match status" value="1"/>
</dbReference>
<keyword evidence="3 6" id="KW-0812">Transmembrane</keyword>
<dbReference type="OrthoDB" id="10027013at2759"/>
<evidence type="ECO:0000256" key="5">
    <source>
        <dbReference type="ARBA" id="ARBA00023136"/>
    </source>
</evidence>
<sequence length="264" mass="30804">MELLPTFSNNKSTLYQQQQQQQQQQTRFKRSSPMPLIITRLVRFTQMDFEFALWQMAYLLLAPRRVYRNIYYHKQTKNQWARDDPAFLVLLASLLCVSAIAWGLVFGLGFLGVVKAMLLMVLVDFVLVGSIVATLLWFFTNRFLNQSNAITQTHDQKVEWAYAFDIHCNSFFPLFLILYIIQFCFLNLLIRHNWASLVISNAIYLISIVWYCYGTFLGFNVLPFLVHTELLLYPIFGFLVLFIVLCVLGINLSENVVGLYFGWS</sequence>
<feature type="transmembrane region" description="Helical" evidence="6">
    <location>
        <begin position="171"/>
        <end position="190"/>
    </location>
</feature>
<organism evidence="7">
    <name type="scientific">Mucor ambiguus</name>
    <dbReference type="NCBI Taxonomy" id="91626"/>
    <lineage>
        <taxon>Eukaryota</taxon>
        <taxon>Fungi</taxon>
        <taxon>Fungi incertae sedis</taxon>
        <taxon>Mucoromycota</taxon>
        <taxon>Mucoromycotina</taxon>
        <taxon>Mucoromycetes</taxon>
        <taxon>Mucorales</taxon>
        <taxon>Mucorineae</taxon>
        <taxon>Mucoraceae</taxon>
        <taxon>Mucor</taxon>
    </lineage>
</organism>
<dbReference type="PANTHER" id="PTHR12841">
    <property type="entry name" value="PROTEIN UNC-50 HOMOLOG"/>
    <property type="match status" value="1"/>
</dbReference>
<keyword evidence="4 6" id="KW-1133">Transmembrane helix</keyword>
<name>A0A0C9N790_9FUNG</name>
<comment type="subcellular location">
    <subcellularLocation>
        <location evidence="1">Membrane</location>
        <topology evidence="1">Multi-pass membrane protein</topology>
    </subcellularLocation>
</comment>
<dbReference type="STRING" id="91626.A0A0C9N790"/>
<evidence type="ECO:0000313" key="7">
    <source>
        <dbReference type="EMBL" id="GAN10508.1"/>
    </source>
</evidence>
<keyword evidence="8" id="KW-1185">Reference proteome</keyword>
<accession>A0A0C9N790</accession>
<feature type="transmembrane region" description="Helical" evidence="6">
    <location>
        <begin position="231"/>
        <end position="252"/>
    </location>
</feature>
<proteinExistence type="inferred from homology"/>
<dbReference type="AlphaFoldDB" id="A0A0C9N790"/>
<comment type="similarity">
    <text evidence="2">Belongs to the unc-50 family.</text>
</comment>
<dbReference type="Proteomes" id="UP000053815">
    <property type="component" value="Unassembled WGS sequence"/>
</dbReference>
<feature type="transmembrane region" description="Helical" evidence="6">
    <location>
        <begin position="118"/>
        <end position="139"/>
    </location>
</feature>
<evidence type="ECO:0000313" key="8">
    <source>
        <dbReference type="Proteomes" id="UP000053815"/>
    </source>
</evidence>
<feature type="transmembrane region" description="Helical" evidence="6">
    <location>
        <begin position="202"/>
        <end position="225"/>
    </location>
</feature>
<evidence type="ECO:0000256" key="2">
    <source>
        <dbReference type="ARBA" id="ARBA00006293"/>
    </source>
</evidence>
<evidence type="ECO:0000256" key="3">
    <source>
        <dbReference type="ARBA" id="ARBA00022692"/>
    </source>
</evidence>
<dbReference type="EMBL" id="DF836652">
    <property type="protein sequence ID" value="GAN10508.1"/>
    <property type="molecule type" value="Genomic_DNA"/>
</dbReference>
<feature type="transmembrane region" description="Helical" evidence="6">
    <location>
        <begin position="87"/>
        <end position="111"/>
    </location>
</feature>
<reference evidence="7" key="1">
    <citation type="submission" date="2014-09" db="EMBL/GenBank/DDBJ databases">
        <title>Draft genome sequence of an oleaginous Mucoromycotina fungus Mucor ambiguus NBRC6742.</title>
        <authorList>
            <person name="Takeda I."/>
            <person name="Yamane N."/>
            <person name="Morita T."/>
            <person name="Tamano K."/>
            <person name="Machida M."/>
            <person name="Baker S."/>
            <person name="Koike H."/>
        </authorList>
    </citation>
    <scope>NUCLEOTIDE SEQUENCE</scope>
    <source>
        <strain evidence="7">NBRC 6742</strain>
    </source>
</reference>
<evidence type="ECO:0000256" key="4">
    <source>
        <dbReference type="ARBA" id="ARBA00022989"/>
    </source>
</evidence>
<protein>
    <submittedName>
        <fullName evidence="7">UNC-50-like protein</fullName>
    </submittedName>
</protein>
<dbReference type="GO" id="GO:0000139">
    <property type="term" value="C:Golgi membrane"/>
    <property type="evidence" value="ECO:0007669"/>
    <property type="project" value="TreeGrafter"/>
</dbReference>
<keyword evidence="5 6" id="KW-0472">Membrane</keyword>
<evidence type="ECO:0000256" key="1">
    <source>
        <dbReference type="ARBA" id="ARBA00004141"/>
    </source>
</evidence>
<evidence type="ECO:0000256" key="6">
    <source>
        <dbReference type="SAM" id="Phobius"/>
    </source>
</evidence>
<dbReference type="InterPro" id="IPR007881">
    <property type="entry name" value="UNC-50"/>
</dbReference>
<dbReference type="Pfam" id="PF05216">
    <property type="entry name" value="UNC-50"/>
    <property type="match status" value="1"/>
</dbReference>